<dbReference type="GO" id="GO:0005524">
    <property type="term" value="F:ATP binding"/>
    <property type="evidence" value="ECO:0007669"/>
    <property type="project" value="UniProtKB-KW"/>
</dbReference>
<evidence type="ECO:0000256" key="8">
    <source>
        <dbReference type="ARBA" id="ARBA00023012"/>
    </source>
</evidence>
<dbReference type="Gene3D" id="1.20.5.1930">
    <property type="match status" value="1"/>
</dbReference>
<comment type="catalytic activity">
    <reaction evidence="1">
        <text>ATP + protein L-histidine = ADP + protein N-phospho-L-histidine.</text>
        <dbReference type="EC" id="2.7.13.3"/>
    </reaction>
</comment>
<keyword evidence="4" id="KW-0808">Transferase</keyword>
<dbReference type="InterPro" id="IPR011712">
    <property type="entry name" value="Sig_transdc_His_kin_sub3_dim/P"/>
</dbReference>
<dbReference type="GO" id="GO:0000155">
    <property type="term" value="F:phosphorelay sensor kinase activity"/>
    <property type="evidence" value="ECO:0007669"/>
    <property type="project" value="InterPro"/>
</dbReference>
<dbReference type="Pfam" id="PF23539">
    <property type="entry name" value="DUF7134"/>
    <property type="match status" value="1"/>
</dbReference>
<keyword evidence="3" id="KW-0597">Phosphoprotein</keyword>
<dbReference type="EMBL" id="FONV01000027">
    <property type="protein sequence ID" value="SFF87355.1"/>
    <property type="molecule type" value="Genomic_DNA"/>
</dbReference>
<evidence type="ECO:0000313" key="14">
    <source>
        <dbReference type="Proteomes" id="UP000199645"/>
    </source>
</evidence>
<feature type="transmembrane region" description="Helical" evidence="9">
    <location>
        <begin position="137"/>
        <end position="156"/>
    </location>
</feature>
<keyword evidence="6 13" id="KW-0418">Kinase</keyword>
<keyword evidence="5" id="KW-0547">Nucleotide-binding</keyword>
<name>A0A1I2M761_9ACTN</name>
<dbReference type="GO" id="GO:0016020">
    <property type="term" value="C:membrane"/>
    <property type="evidence" value="ECO:0007669"/>
    <property type="project" value="InterPro"/>
</dbReference>
<evidence type="ECO:0000256" key="7">
    <source>
        <dbReference type="ARBA" id="ARBA00022840"/>
    </source>
</evidence>
<dbReference type="EC" id="2.7.13.3" evidence="2"/>
<evidence type="ECO:0000256" key="6">
    <source>
        <dbReference type="ARBA" id="ARBA00022777"/>
    </source>
</evidence>
<keyword evidence="9" id="KW-1133">Transmembrane helix</keyword>
<evidence type="ECO:0000256" key="3">
    <source>
        <dbReference type="ARBA" id="ARBA00022553"/>
    </source>
</evidence>
<dbReference type="Pfam" id="PF07730">
    <property type="entry name" value="HisKA_3"/>
    <property type="match status" value="1"/>
</dbReference>
<evidence type="ECO:0000313" key="13">
    <source>
        <dbReference type="EMBL" id="SFF87355.1"/>
    </source>
</evidence>
<keyword evidence="9" id="KW-0812">Transmembrane</keyword>
<evidence type="ECO:0000256" key="2">
    <source>
        <dbReference type="ARBA" id="ARBA00012438"/>
    </source>
</evidence>
<dbReference type="InterPro" id="IPR050482">
    <property type="entry name" value="Sensor_HK_TwoCompSys"/>
</dbReference>
<evidence type="ECO:0000256" key="5">
    <source>
        <dbReference type="ARBA" id="ARBA00022741"/>
    </source>
</evidence>
<dbReference type="PANTHER" id="PTHR24421">
    <property type="entry name" value="NITRATE/NITRITE SENSOR PROTEIN NARX-RELATED"/>
    <property type="match status" value="1"/>
</dbReference>
<evidence type="ECO:0000259" key="12">
    <source>
        <dbReference type="Pfam" id="PF23539"/>
    </source>
</evidence>
<proteinExistence type="predicted"/>
<dbReference type="AlphaFoldDB" id="A0A1I2M761"/>
<dbReference type="PANTHER" id="PTHR24421:SF10">
    <property type="entry name" value="NITRATE_NITRITE SENSOR PROTEIN NARQ"/>
    <property type="match status" value="1"/>
</dbReference>
<sequence length="399" mass="41972">MIRDNDTVSPQDLRGVARRHPRAVDAGIAGLVALGCALVLTGRTGATLAPTDALDWASVVLLPVPLIWRRRAPVSVFAATTGLFVVTQAMGAQSPAALTVTLTALHAVARYRPARFAWPAAVTVLPGFDNRIEDGPAWGAFAAVSAITVAVVLIGVNQRTRSAYLAALEDRAERLEQDRDQRARLAVADERARVAREMHDVVAHHLAVIVALSDGAAATTAVAPERAADVMGQVSATGRQALGEMRRLVGLLRGASAPEAGARAPQPGLDDIDALVDRVRAAGVRVTLRRDGVPGDWGPGAGLAVYRIVQEALTNTLKHAGPHAAAEVSLRYRAAGADVTVLDDGAGRVAHRPEPTDRHGLAGMAERATAYGGRLRTGPRHGPGWQVHATLTFDRTEPT</sequence>
<accession>A0A1I2M761</accession>
<dbReference type="STRING" id="35752.SAMN05421541_12729"/>
<dbReference type="SUPFAM" id="SSF55874">
    <property type="entry name" value="ATPase domain of HSP90 chaperone/DNA topoisomerase II/histidine kinase"/>
    <property type="match status" value="1"/>
</dbReference>
<keyword evidence="9" id="KW-0472">Membrane</keyword>
<evidence type="ECO:0000259" key="11">
    <source>
        <dbReference type="Pfam" id="PF07730"/>
    </source>
</evidence>
<dbReference type="Gene3D" id="3.30.565.10">
    <property type="entry name" value="Histidine kinase-like ATPase, C-terminal domain"/>
    <property type="match status" value="1"/>
</dbReference>
<organism evidence="13 14">
    <name type="scientific">Actinoplanes philippinensis</name>
    <dbReference type="NCBI Taxonomy" id="35752"/>
    <lineage>
        <taxon>Bacteria</taxon>
        <taxon>Bacillati</taxon>
        <taxon>Actinomycetota</taxon>
        <taxon>Actinomycetes</taxon>
        <taxon>Micromonosporales</taxon>
        <taxon>Micromonosporaceae</taxon>
        <taxon>Actinoplanes</taxon>
    </lineage>
</organism>
<keyword evidence="14" id="KW-1185">Reference proteome</keyword>
<reference evidence="13 14" key="1">
    <citation type="submission" date="2016-10" db="EMBL/GenBank/DDBJ databases">
        <authorList>
            <person name="de Groot N.N."/>
        </authorList>
    </citation>
    <scope>NUCLEOTIDE SEQUENCE [LARGE SCALE GENOMIC DNA]</scope>
    <source>
        <strain evidence="13 14">DSM 43019</strain>
    </source>
</reference>
<dbReference type="GO" id="GO:0046983">
    <property type="term" value="F:protein dimerization activity"/>
    <property type="evidence" value="ECO:0007669"/>
    <property type="project" value="InterPro"/>
</dbReference>
<protein>
    <recommendedName>
        <fullName evidence="2">histidine kinase</fullName>
        <ecNumber evidence="2">2.7.13.3</ecNumber>
    </recommendedName>
</protein>
<dbReference type="InterPro" id="IPR055558">
    <property type="entry name" value="DUF7134"/>
</dbReference>
<dbReference type="InterPro" id="IPR036890">
    <property type="entry name" value="HATPase_C_sf"/>
</dbReference>
<gene>
    <name evidence="13" type="ORF">SAMN05421541_12729</name>
</gene>
<dbReference type="CDD" id="cd16917">
    <property type="entry name" value="HATPase_UhpB-NarQ-NarX-like"/>
    <property type="match status" value="1"/>
</dbReference>
<feature type="transmembrane region" description="Helical" evidence="9">
    <location>
        <begin position="23"/>
        <end position="42"/>
    </location>
</feature>
<keyword evidence="8" id="KW-0902">Two-component regulatory system</keyword>
<dbReference type="Proteomes" id="UP000199645">
    <property type="component" value="Unassembled WGS sequence"/>
</dbReference>
<evidence type="ECO:0000256" key="4">
    <source>
        <dbReference type="ARBA" id="ARBA00022679"/>
    </source>
</evidence>
<evidence type="ECO:0000256" key="9">
    <source>
        <dbReference type="SAM" id="Phobius"/>
    </source>
</evidence>
<evidence type="ECO:0000259" key="10">
    <source>
        <dbReference type="Pfam" id="PF02518"/>
    </source>
</evidence>
<keyword evidence="7" id="KW-0067">ATP-binding</keyword>
<feature type="domain" description="Signal transduction histidine kinase subgroup 3 dimerisation and phosphoacceptor" evidence="11">
    <location>
        <begin position="190"/>
        <end position="254"/>
    </location>
</feature>
<feature type="domain" description="DUF7134" evidence="12">
    <location>
        <begin position="15"/>
        <end position="154"/>
    </location>
</feature>
<feature type="domain" description="Histidine kinase/HSP90-like ATPase" evidence="10">
    <location>
        <begin position="303"/>
        <end position="393"/>
    </location>
</feature>
<evidence type="ECO:0000256" key="1">
    <source>
        <dbReference type="ARBA" id="ARBA00000085"/>
    </source>
</evidence>
<dbReference type="InterPro" id="IPR003594">
    <property type="entry name" value="HATPase_dom"/>
</dbReference>
<dbReference type="Pfam" id="PF02518">
    <property type="entry name" value="HATPase_c"/>
    <property type="match status" value="1"/>
</dbReference>